<accession>A0A6J1TJT2</accession>
<dbReference type="KEGG" id="foc:113217351"/>
<sequence>MSDFFEPFNAASGPRPQYRRNSEIEMFKFMILKNIGPTTTSVGPTFRVQCKVRPEQPEIFFFLNDADYRQMTEARANDLMDDVQNGRNPFVFVVKTAKMRRTVVVKYSDARKLLYDDRKMVRIQDIPDPVKNEMDFVELSRNGIVFTA</sequence>
<gene>
    <name evidence="2" type="primary">LOC113217351</name>
</gene>
<dbReference type="GeneID" id="113217351"/>
<protein>
    <submittedName>
        <fullName evidence="2">Uncharacterized protein LOC113217351</fullName>
    </submittedName>
</protein>
<organism evidence="1 2">
    <name type="scientific">Frankliniella occidentalis</name>
    <name type="common">Western flower thrips</name>
    <name type="synonym">Euthrips occidentalis</name>
    <dbReference type="NCBI Taxonomy" id="133901"/>
    <lineage>
        <taxon>Eukaryota</taxon>
        <taxon>Metazoa</taxon>
        <taxon>Ecdysozoa</taxon>
        <taxon>Arthropoda</taxon>
        <taxon>Hexapoda</taxon>
        <taxon>Insecta</taxon>
        <taxon>Pterygota</taxon>
        <taxon>Neoptera</taxon>
        <taxon>Paraneoptera</taxon>
        <taxon>Thysanoptera</taxon>
        <taxon>Terebrantia</taxon>
        <taxon>Thripoidea</taxon>
        <taxon>Thripidae</taxon>
        <taxon>Frankliniella</taxon>
    </lineage>
</organism>
<keyword evidence="1" id="KW-1185">Reference proteome</keyword>
<evidence type="ECO:0000313" key="2">
    <source>
        <dbReference type="RefSeq" id="XP_026293002.2"/>
    </source>
</evidence>
<dbReference type="AlphaFoldDB" id="A0A6J1TJT2"/>
<dbReference type="RefSeq" id="XP_026293002.2">
    <property type="nucleotide sequence ID" value="XM_026437217.2"/>
</dbReference>
<name>A0A6J1TJT2_FRAOC</name>
<dbReference type="Proteomes" id="UP000504606">
    <property type="component" value="Unplaced"/>
</dbReference>
<evidence type="ECO:0000313" key="1">
    <source>
        <dbReference type="Proteomes" id="UP000504606"/>
    </source>
</evidence>
<reference evidence="2" key="1">
    <citation type="submission" date="2025-08" db="UniProtKB">
        <authorList>
            <consortium name="RefSeq"/>
        </authorList>
    </citation>
    <scope>IDENTIFICATION</scope>
    <source>
        <tissue evidence="2">Whole organism</tissue>
    </source>
</reference>
<proteinExistence type="predicted"/>